<dbReference type="HOGENOM" id="CLU_058581_0_0_7"/>
<evidence type="ECO:0000259" key="1">
    <source>
        <dbReference type="Pfam" id="PF13480"/>
    </source>
</evidence>
<dbReference type="KEGG" id="dak:DaAHT2_1765"/>
<evidence type="ECO:0000313" key="3">
    <source>
        <dbReference type="Proteomes" id="UP000001508"/>
    </source>
</evidence>
<dbReference type="EMBL" id="CP001940">
    <property type="protein sequence ID" value="ADH86456.1"/>
    <property type="molecule type" value="Genomic_DNA"/>
</dbReference>
<gene>
    <name evidence="2" type="ordered locus">DaAHT2_1765</name>
</gene>
<proteinExistence type="predicted"/>
<feature type="domain" description="BioF2-like acetyltransferase" evidence="1">
    <location>
        <begin position="153"/>
        <end position="297"/>
    </location>
</feature>
<organism evidence="2 3">
    <name type="scientific">Desulfurivibrio alkaliphilus (strain DSM 19089 / UNIQEM U267 / AHT2)</name>
    <dbReference type="NCBI Taxonomy" id="589865"/>
    <lineage>
        <taxon>Bacteria</taxon>
        <taxon>Pseudomonadati</taxon>
        <taxon>Thermodesulfobacteriota</taxon>
        <taxon>Desulfobulbia</taxon>
        <taxon>Desulfobulbales</taxon>
        <taxon>Desulfobulbaceae</taxon>
        <taxon>Desulfurivibrio</taxon>
    </lineage>
</organism>
<dbReference type="AlphaFoldDB" id="D6Z4I1"/>
<evidence type="ECO:0000313" key="2">
    <source>
        <dbReference type="EMBL" id="ADH86456.1"/>
    </source>
</evidence>
<dbReference type="Pfam" id="PF13480">
    <property type="entry name" value="Acetyltransf_6"/>
    <property type="match status" value="1"/>
</dbReference>
<reference evidence="3" key="1">
    <citation type="submission" date="2010-02" db="EMBL/GenBank/DDBJ databases">
        <title>Complete sequence of Desulfurivibrio alkaliphilus AHT2.</title>
        <authorList>
            <consortium name="US DOE Joint Genome Institute"/>
            <person name="Pitluck S."/>
            <person name="Chertkov O."/>
            <person name="Detter J.C."/>
            <person name="Han C."/>
            <person name="Tapia R."/>
            <person name="Larimer F."/>
            <person name="Land M."/>
            <person name="Hauser L."/>
            <person name="Kyrpides N."/>
            <person name="Mikhailova N."/>
            <person name="Sorokin D.Y."/>
            <person name="Muyzer G."/>
            <person name="Woyke T."/>
        </authorList>
    </citation>
    <scope>NUCLEOTIDE SEQUENCE [LARGE SCALE GENOMIC DNA]</scope>
    <source>
        <strain evidence="3">DSM 19089 / UNIQEM U267 / AHT2</strain>
    </source>
</reference>
<name>D6Z4I1_DESAT</name>
<dbReference type="Proteomes" id="UP000001508">
    <property type="component" value="Chromosome"/>
</dbReference>
<dbReference type="STRING" id="589865.DaAHT2_1765"/>
<dbReference type="InterPro" id="IPR016181">
    <property type="entry name" value="Acyl_CoA_acyltransferase"/>
</dbReference>
<accession>D6Z4I1</accession>
<dbReference type="InterPro" id="IPR038740">
    <property type="entry name" value="BioF2-like_GNAT_dom"/>
</dbReference>
<dbReference type="Gene3D" id="3.40.630.30">
    <property type="match status" value="1"/>
</dbReference>
<sequence>MKYSVIPAGELSPDLIARWAEIQEADQALASPYFRPEFTQAVAEVREDLFVGLMEAENRVVGFFPFHRRWGGVARPVGLGLSDYHGVIAEPEADWTAEGLMRGCRLVRWEFDHLLSGQAQWQTYRQNLEPSPTIDTSQKYEHYEAIRRKLGGKQLYETNRRIRKLAREHEPHRFVFHTDDAAAFEAMIAWKRLQCQRTGVHDYFGLGWTVELVRRINAHDSIHFGGVLSALYVGDKLAAVHFGMRTKTVLHSWFPGYDDEFHQYSPGLILLVEMIRHACDGDISYIDLGKDVLPYKEKFMTGAIQVAEGCAELPSAVNNLYALRRRAERWSRQSALLPILRIPGRFIKRLERKGRYE</sequence>
<dbReference type="InParanoid" id="D6Z4I1"/>
<protein>
    <recommendedName>
        <fullName evidence="1">BioF2-like acetyltransferase domain-containing protein</fullName>
    </recommendedName>
</protein>
<keyword evidence="3" id="KW-1185">Reference proteome</keyword>
<dbReference type="SUPFAM" id="SSF55729">
    <property type="entry name" value="Acyl-CoA N-acyltransferases (Nat)"/>
    <property type="match status" value="1"/>
</dbReference>
<dbReference type="eggNOG" id="COG5653">
    <property type="taxonomic scope" value="Bacteria"/>
</dbReference>